<accession>A0A1I5QKW2</accession>
<keyword evidence="3" id="KW-1185">Reference proteome</keyword>
<dbReference type="EMBL" id="FOWW01000002">
    <property type="protein sequence ID" value="SFP46862.1"/>
    <property type="molecule type" value="Genomic_DNA"/>
</dbReference>
<proteinExistence type="predicted"/>
<dbReference type="STRING" id="587909.SAMN05421810_102677"/>
<reference evidence="3" key="1">
    <citation type="submission" date="2016-10" db="EMBL/GenBank/DDBJ databases">
        <authorList>
            <person name="Varghese N."/>
            <person name="Submissions S."/>
        </authorList>
    </citation>
    <scope>NUCLEOTIDE SEQUENCE [LARGE SCALE GENOMIC DNA]</scope>
    <source>
        <strain evidence="3">CGMCC 4.5579</strain>
    </source>
</reference>
<feature type="region of interest" description="Disordered" evidence="1">
    <location>
        <begin position="40"/>
        <end position="75"/>
    </location>
</feature>
<protein>
    <submittedName>
        <fullName evidence="2">Uncharacterized protein</fullName>
    </submittedName>
</protein>
<evidence type="ECO:0000256" key="1">
    <source>
        <dbReference type="SAM" id="MobiDB-lite"/>
    </source>
</evidence>
<feature type="region of interest" description="Disordered" evidence="1">
    <location>
        <begin position="1"/>
        <end position="22"/>
    </location>
</feature>
<dbReference type="Proteomes" id="UP000198727">
    <property type="component" value="Unassembled WGS sequence"/>
</dbReference>
<gene>
    <name evidence="2" type="ORF">SAMN05421810_102677</name>
</gene>
<organism evidence="2 3">
    <name type="scientific">Amycolatopsis arida</name>
    <dbReference type="NCBI Taxonomy" id="587909"/>
    <lineage>
        <taxon>Bacteria</taxon>
        <taxon>Bacillati</taxon>
        <taxon>Actinomycetota</taxon>
        <taxon>Actinomycetes</taxon>
        <taxon>Pseudonocardiales</taxon>
        <taxon>Pseudonocardiaceae</taxon>
        <taxon>Amycolatopsis</taxon>
    </lineage>
</organism>
<dbReference type="AlphaFoldDB" id="A0A1I5QKW2"/>
<evidence type="ECO:0000313" key="2">
    <source>
        <dbReference type="EMBL" id="SFP46862.1"/>
    </source>
</evidence>
<sequence>MARLTAPGFESTDPVKPIGNDASRHALAPRMSRQWPYRLTPHQSAVRPGLDPTGFTRLPDELEDEALLDDQRHTA</sequence>
<evidence type="ECO:0000313" key="3">
    <source>
        <dbReference type="Proteomes" id="UP000198727"/>
    </source>
</evidence>
<name>A0A1I5QKW2_9PSEU</name>